<dbReference type="Proteomes" id="UP000008743">
    <property type="component" value="Unassembled WGS sequence"/>
</dbReference>
<dbReference type="InParanoid" id="A0A0D2X1J4"/>
<feature type="region of interest" description="Disordered" evidence="1">
    <location>
        <begin position="139"/>
        <end position="175"/>
    </location>
</feature>
<dbReference type="PhylomeDB" id="A0A0D2X1J4"/>
<organism evidence="3 4">
    <name type="scientific">Capsaspora owczarzaki (strain ATCC 30864)</name>
    <dbReference type="NCBI Taxonomy" id="595528"/>
    <lineage>
        <taxon>Eukaryota</taxon>
        <taxon>Filasterea</taxon>
        <taxon>Capsaspora</taxon>
    </lineage>
</organism>
<evidence type="ECO:0000313" key="3">
    <source>
        <dbReference type="EMBL" id="KJE90914.1"/>
    </source>
</evidence>
<protein>
    <submittedName>
        <fullName evidence="3">Uncharacterized protein</fullName>
    </submittedName>
</protein>
<evidence type="ECO:0000256" key="2">
    <source>
        <dbReference type="SAM" id="SignalP"/>
    </source>
</evidence>
<gene>
    <name evidence="3" type="ORF">CAOG_009502</name>
</gene>
<evidence type="ECO:0000313" key="4">
    <source>
        <dbReference type="Proteomes" id="UP000008743"/>
    </source>
</evidence>
<dbReference type="AlphaFoldDB" id="A0A0D2X1J4"/>
<reference evidence="4" key="1">
    <citation type="submission" date="2011-02" db="EMBL/GenBank/DDBJ databases">
        <title>The Genome Sequence of Capsaspora owczarzaki ATCC 30864.</title>
        <authorList>
            <person name="Russ C."/>
            <person name="Cuomo C."/>
            <person name="Burger G."/>
            <person name="Gray M.W."/>
            <person name="Holland P.W.H."/>
            <person name="King N."/>
            <person name="Lang F.B.F."/>
            <person name="Roger A.J."/>
            <person name="Ruiz-Trillo I."/>
            <person name="Young S.K."/>
            <person name="Zeng Q."/>
            <person name="Gargeya S."/>
            <person name="Alvarado L."/>
            <person name="Berlin A."/>
            <person name="Chapman S.B."/>
            <person name="Chen Z."/>
            <person name="Freedman E."/>
            <person name="Gellesch M."/>
            <person name="Goldberg J."/>
            <person name="Griggs A."/>
            <person name="Gujja S."/>
            <person name="Heilman E."/>
            <person name="Heiman D."/>
            <person name="Howarth C."/>
            <person name="Mehta T."/>
            <person name="Neiman D."/>
            <person name="Pearson M."/>
            <person name="Roberts A."/>
            <person name="Saif S."/>
            <person name="Shea T."/>
            <person name="Shenoy N."/>
            <person name="Sisk P."/>
            <person name="Stolte C."/>
            <person name="Sykes S."/>
            <person name="White J."/>
            <person name="Yandava C."/>
            <person name="Haas B."/>
            <person name="Nusbaum C."/>
            <person name="Birren B."/>
        </authorList>
    </citation>
    <scope>NUCLEOTIDE SEQUENCE</scope>
    <source>
        <strain evidence="4">ATCC 30864</strain>
    </source>
</reference>
<keyword evidence="2" id="KW-0732">Signal</keyword>
<accession>A0A0D2X1J4</accession>
<dbReference type="EMBL" id="KE346362">
    <property type="protein sequence ID" value="KJE90914.1"/>
    <property type="molecule type" value="Genomic_DNA"/>
</dbReference>
<evidence type="ECO:0000256" key="1">
    <source>
        <dbReference type="SAM" id="MobiDB-lite"/>
    </source>
</evidence>
<feature type="chain" id="PRO_5002266740" evidence="2">
    <location>
        <begin position="25"/>
        <end position="175"/>
    </location>
</feature>
<proteinExistence type="predicted"/>
<feature type="signal peptide" evidence="2">
    <location>
        <begin position="1"/>
        <end position="24"/>
    </location>
</feature>
<sequence length="175" mass="19344">MTDRARRRLHASTLLGDLTTLVHLAAGGAREACYLEHGSDQAARDRVDLHFLRPPQLQRPSARVHLTITDHIQPTQPSVVGLRPALVQLLKRTAAELAANLPFTYKTLLPVMGPAFFDMVKGIPFEELEASLRETRAMFESAAKKKSSSSSPNSKHSPEQRRSPLCQSFGVKPVQ</sequence>
<keyword evidence="4" id="KW-1185">Reference proteome</keyword>
<name>A0A0D2X1J4_CAPO3</name>